<comment type="subunit">
    <text evidence="6">Homodimer.</text>
</comment>
<dbReference type="HOGENOM" id="CLU_042042_3_0_9"/>
<dbReference type="InterPro" id="IPR013785">
    <property type="entry name" value="Aldolase_TIM"/>
</dbReference>
<keyword evidence="15" id="KW-1185">Reference proteome</keyword>
<accession>G9WFB6</accession>
<evidence type="ECO:0000256" key="4">
    <source>
        <dbReference type="ARBA" id="ARBA00004725"/>
    </source>
</evidence>
<dbReference type="PANTHER" id="PTHR48109:SF1">
    <property type="entry name" value="DIHYDROOROTATE DEHYDROGENASE (FUMARATE)"/>
    <property type="match status" value="1"/>
</dbReference>
<evidence type="ECO:0000256" key="3">
    <source>
        <dbReference type="ARBA" id="ARBA00004496"/>
    </source>
</evidence>
<dbReference type="PANTHER" id="PTHR48109">
    <property type="entry name" value="DIHYDROOROTATE DEHYDROGENASE (QUINONE), MITOCHONDRIAL-RELATED"/>
    <property type="match status" value="1"/>
</dbReference>
<dbReference type="InterPro" id="IPR033886">
    <property type="entry name" value="DHOD_1A"/>
</dbReference>
<evidence type="ECO:0000259" key="13">
    <source>
        <dbReference type="Pfam" id="PF01180"/>
    </source>
</evidence>
<evidence type="ECO:0000256" key="1">
    <source>
        <dbReference type="ARBA" id="ARBA00001694"/>
    </source>
</evidence>
<dbReference type="GO" id="GO:1990663">
    <property type="term" value="F:dihydroorotate dehydrogenase (fumarate) activity"/>
    <property type="evidence" value="ECO:0007669"/>
    <property type="project" value="UniProtKB-EC"/>
</dbReference>
<gene>
    <name evidence="14" type="ORF">OKIT_0727</name>
</gene>
<evidence type="ECO:0000256" key="9">
    <source>
        <dbReference type="ARBA" id="ARBA00022630"/>
    </source>
</evidence>
<keyword evidence="9" id="KW-0285">Flavoprotein</keyword>
<evidence type="ECO:0000256" key="7">
    <source>
        <dbReference type="ARBA" id="ARBA00011911"/>
    </source>
</evidence>
<dbReference type="NCBIfam" id="NF002702">
    <property type="entry name" value="PRK02506.1"/>
    <property type="match status" value="1"/>
</dbReference>
<evidence type="ECO:0000313" key="15">
    <source>
        <dbReference type="Proteomes" id="UP000004959"/>
    </source>
</evidence>
<dbReference type="PATRIC" id="fig|1045004.4.peg.729"/>
<comment type="catalytic activity">
    <reaction evidence="1">
        <text>(S)-dihydroorotate + fumarate = orotate + succinate</text>
        <dbReference type="Rhea" id="RHEA:30059"/>
        <dbReference type="ChEBI" id="CHEBI:29806"/>
        <dbReference type="ChEBI" id="CHEBI:30031"/>
        <dbReference type="ChEBI" id="CHEBI:30839"/>
        <dbReference type="ChEBI" id="CHEBI:30864"/>
        <dbReference type="EC" id="1.3.98.1"/>
    </reaction>
</comment>
<dbReference type="AlphaFoldDB" id="G9WFB6"/>
<dbReference type="Gene3D" id="3.20.20.70">
    <property type="entry name" value="Aldolase class I"/>
    <property type="match status" value="1"/>
</dbReference>
<dbReference type="InterPro" id="IPR001295">
    <property type="entry name" value="Dihydroorotate_DH_CS"/>
</dbReference>
<dbReference type="InterPro" id="IPR023359">
    <property type="entry name" value="Dihydro_DH_chainA_dom2"/>
</dbReference>
<sequence>MNYSTTIANEHFDHLLLNAGGIFCESVDQLEKIQHAPGAGAVMTKSATAEKRAGNPNPRYFTYPDHHNTINAMGLPNLGIDYYLDYVLHHQLTLPTILSVVGLSEEEILANLKKIQASGYDGLIELNLSCPNVPGKPQIAYDFDTTDHLLDRIYSFFTGHLGVKLPPYFDMAHFDRIAKILNQYPLAYVNAVNSVGNGLVIDPETDRVVLMAKGGFGGLGGAQIKATALANVRALRLRLKPEIKIIGTGGVTTGRDVYDHLLCGADLVSVGSQLAIEGPSIFQRLEDELEAIFAEKHIESLDQVRGKLKRLDEAE</sequence>
<evidence type="ECO:0000256" key="12">
    <source>
        <dbReference type="ARBA" id="ARBA00023002"/>
    </source>
</evidence>
<keyword evidence="10" id="KW-0288">FMN</keyword>
<dbReference type="InterPro" id="IPR012135">
    <property type="entry name" value="Dihydroorotate_DH_1_2"/>
</dbReference>
<comment type="cofactor">
    <cofactor evidence="2">
        <name>FMN</name>
        <dbReference type="ChEBI" id="CHEBI:58210"/>
    </cofactor>
</comment>
<evidence type="ECO:0000256" key="8">
    <source>
        <dbReference type="ARBA" id="ARBA00022490"/>
    </source>
</evidence>
<comment type="caution">
    <text evidence="14">The sequence shown here is derived from an EMBL/GenBank/DDBJ whole genome shotgun (WGS) entry which is preliminary data.</text>
</comment>
<evidence type="ECO:0000256" key="2">
    <source>
        <dbReference type="ARBA" id="ARBA00001917"/>
    </source>
</evidence>
<dbReference type="CDD" id="cd04741">
    <property type="entry name" value="DHOD_1A_like"/>
    <property type="match status" value="1"/>
</dbReference>
<reference evidence="14 15" key="1">
    <citation type="journal article" date="2012" name="PLoS ONE">
        <title>Functional divergence in the genus oenococcus as predicted by genome sequencing of the newly-described species, Oenococcus kitaharae.</title>
        <authorList>
            <person name="Borneman A.R."/>
            <person name="McCarthy J.M."/>
            <person name="Chambers P.J."/>
            <person name="Bartowsky E.J."/>
        </authorList>
    </citation>
    <scope>NUCLEOTIDE SEQUENCE [LARGE SCALE GENOMIC DNA]</scope>
    <source>
        <strain evidence="15">DSM17330</strain>
    </source>
</reference>
<dbReference type="PROSITE" id="PS00912">
    <property type="entry name" value="DHODEHASE_2"/>
    <property type="match status" value="1"/>
</dbReference>
<evidence type="ECO:0000256" key="6">
    <source>
        <dbReference type="ARBA" id="ARBA00011738"/>
    </source>
</evidence>
<dbReference type="UniPathway" id="UPA00070"/>
<evidence type="ECO:0000256" key="11">
    <source>
        <dbReference type="ARBA" id="ARBA00022975"/>
    </source>
</evidence>
<dbReference type="InterPro" id="IPR050074">
    <property type="entry name" value="DHO_dehydrogenase"/>
</dbReference>
<comment type="similarity">
    <text evidence="5">Belongs to the dihydroorotate dehydrogenase family. Type 1 subfamily.</text>
</comment>
<name>G9WFB6_9LACO</name>
<protein>
    <recommendedName>
        <fullName evidence="7">dihydroorotate oxidase (fumarate)</fullName>
        <ecNumber evidence="7">1.3.98.1</ecNumber>
    </recommendedName>
</protein>
<dbReference type="Proteomes" id="UP000004959">
    <property type="component" value="Chromosome"/>
</dbReference>
<dbReference type="PIRSF" id="PIRSF000164">
    <property type="entry name" value="DHO_oxidase"/>
    <property type="match status" value="1"/>
</dbReference>
<dbReference type="InterPro" id="IPR005720">
    <property type="entry name" value="Dihydroorotate_DH_cat"/>
</dbReference>
<comment type="pathway">
    <text evidence="4">Pyrimidine metabolism; UMP biosynthesis via de novo pathway.</text>
</comment>
<dbReference type="OrthoDB" id="9794954at2"/>
<keyword evidence="11" id="KW-0665">Pyrimidine biosynthesis</keyword>
<proteinExistence type="inferred from homology"/>
<dbReference type="PROSITE" id="PS00911">
    <property type="entry name" value="DHODEHASE_1"/>
    <property type="match status" value="1"/>
</dbReference>
<dbReference type="GO" id="GO:0044205">
    <property type="term" value="P:'de novo' UMP biosynthetic process"/>
    <property type="evidence" value="ECO:0007669"/>
    <property type="project" value="UniProtKB-UniPathway"/>
</dbReference>
<comment type="subcellular location">
    <subcellularLocation>
        <location evidence="3">Cytoplasm</location>
    </subcellularLocation>
</comment>
<evidence type="ECO:0000256" key="10">
    <source>
        <dbReference type="ARBA" id="ARBA00022643"/>
    </source>
</evidence>
<organism evidence="14 15">
    <name type="scientific">Oenococcus kitaharae DSM 17330</name>
    <dbReference type="NCBI Taxonomy" id="1045004"/>
    <lineage>
        <taxon>Bacteria</taxon>
        <taxon>Bacillati</taxon>
        <taxon>Bacillota</taxon>
        <taxon>Bacilli</taxon>
        <taxon>Lactobacillales</taxon>
        <taxon>Lactobacillaceae</taxon>
        <taxon>Oenococcus</taxon>
    </lineage>
</organism>
<dbReference type="STRING" id="336988.NT96_08705"/>
<dbReference type="GO" id="GO:0005737">
    <property type="term" value="C:cytoplasm"/>
    <property type="evidence" value="ECO:0007669"/>
    <property type="project" value="UniProtKB-SubCell"/>
</dbReference>
<evidence type="ECO:0000313" key="14">
    <source>
        <dbReference type="EMBL" id="EHN58836.1"/>
    </source>
</evidence>
<dbReference type="EC" id="1.3.98.1" evidence="7"/>
<dbReference type="SUPFAM" id="SSF51395">
    <property type="entry name" value="FMN-linked oxidoreductases"/>
    <property type="match status" value="1"/>
</dbReference>
<dbReference type="EMBL" id="AFVZ01000001">
    <property type="protein sequence ID" value="EHN58836.1"/>
    <property type="molecule type" value="Genomic_DNA"/>
</dbReference>
<dbReference type="Pfam" id="PF01180">
    <property type="entry name" value="DHO_dh"/>
    <property type="match status" value="1"/>
</dbReference>
<dbReference type="GO" id="GO:0006207">
    <property type="term" value="P:'de novo' pyrimidine nucleobase biosynthetic process"/>
    <property type="evidence" value="ECO:0007669"/>
    <property type="project" value="InterPro"/>
</dbReference>
<feature type="domain" description="Dihydroorotate dehydrogenase catalytic" evidence="13">
    <location>
        <begin position="4"/>
        <end position="292"/>
    </location>
</feature>
<dbReference type="eggNOG" id="COG0167">
    <property type="taxonomic scope" value="Bacteria"/>
</dbReference>
<evidence type="ECO:0000256" key="5">
    <source>
        <dbReference type="ARBA" id="ARBA00008008"/>
    </source>
</evidence>
<dbReference type="Gene3D" id="2.30.26.10">
    <property type="entry name" value="Dihydroorotate Dehydrogenase A, chain A, domain 2"/>
    <property type="match status" value="1"/>
</dbReference>
<keyword evidence="12" id="KW-0560">Oxidoreductase</keyword>
<dbReference type="RefSeq" id="WP_007745395.1">
    <property type="nucleotide sequence ID" value="NZ_CM001398.1"/>
</dbReference>
<keyword evidence="8" id="KW-0963">Cytoplasm</keyword>